<dbReference type="AlphaFoldDB" id="A0A6B0VDP4"/>
<feature type="region of interest" description="Disordered" evidence="1">
    <location>
        <begin position="651"/>
        <end position="694"/>
    </location>
</feature>
<organism evidence="2">
    <name type="scientific">Ixodes ricinus</name>
    <name type="common">Common tick</name>
    <name type="synonym">Acarus ricinus</name>
    <dbReference type="NCBI Taxonomy" id="34613"/>
    <lineage>
        <taxon>Eukaryota</taxon>
        <taxon>Metazoa</taxon>
        <taxon>Ecdysozoa</taxon>
        <taxon>Arthropoda</taxon>
        <taxon>Chelicerata</taxon>
        <taxon>Arachnida</taxon>
        <taxon>Acari</taxon>
        <taxon>Parasitiformes</taxon>
        <taxon>Ixodida</taxon>
        <taxon>Ixodoidea</taxon>
        <taxon>Ixodidae</taxon>
        <taxon>Ixodinae</taxon>
        <taxon>Ixodes</taxon>
    </lineage>
</organism>
<protein>
    <submittedName>
        <fullName evidence="2">Uncharacterized protein</fullName>
    </submittedName>
</protein>
<evidence type="ECO:0000256" key="1">
    <source>
        <dbReference type="SAM" id="MobiDB-lite"/>
    </source>
</evidence>
<accession>A0A6B0VDP4</accession>
<dbReference type="EMBL" id="GIFC01018370">
    <property type="protein sequence ID" value="MXV00454.1"/>
    <property type="molecule type" value="Transcribed_RNA"/>
</dbReference>
<name>A0A6B0VDP4_IXORI</name>
<proteinExistence type="predicted"/>
<evidence type="ECO:0000313" key="2">
    <source>
        <dbReference type="EMBL" id="MXV00454.1"/>
    </source>
</evidence>
<sequence>MRARAFFAVVAVRVEHEAVLAGAAVAAHGVLADVLAAAVAVRALVFVGEKDGCEAALLDRVVGAELDAQAVPLRGDDGRQVGAAEEAVLAHRVVAHLAVDVHLVVLAVLVVSFEVEVGEVEGDAVLRRRHDLPDAVLVRRVQVRKGGTRDGAVRRLDHAAARVFALLAVRVELVADVALAPVASQSVHALVIAAVVGFLALVILLHEGGREARLVDRAVGDELDEHLVGRRALVVGGPVAAELAQQRAARIVTVPHLQVVVHAVVVVLYLEGLELEGHLVVHGHGYLPDALLVRPVVVRIVGALEHAFFLIHVATAHRFVVGSEPDVAVLVARGPVDDEQTVARAQKHLGNATGSAIATEEGRLVPVAVPDLDVVGLAVVRLVDVQLSDVEHDALAVRGRDAPLAVLALGRRRHAVHQLRGRHQAVGLQQGAAATWAFVELVGLRDVPLGQAHPLADLGPPLGRVVLLRQDGVQVRVLGEGVAGVVHDGLEVVRQAQRVDLLVGELVEVVLLPGHDVLVDDVHVGVPVGPRVLVPEAHHVSQLVYHDAKLVAVLPDRDGLRAVATLAHERAAPAGPLREDDVVLVLESALHELDTRVVLPVTHRLFEQRPVVSAKVGLDLVGDDGVVPEPLRPRSGGPGSPTVLARALPMPVTPPLSVEPGAPVRESKAGPRLGLPAPPSVRLPGHCDVPHHKI</sequence>
<reference evidence="2" key="1">
    <citation type="submission" date="2019-12" db="EMBL/GenBank/DDBJ databases">
        <title>An insight into the sialome of adult female Ixodes ricinus ticks feeding for 6 days.</title>
        <authorList>
            <person name="Perner J."/>
            <person name="Ribeiro J.M.C."/>
        </authorList>
    </citation>
    <scope>NUCLEOTIDE SEQUENCE</scope>
    <source>
        <strain evidence="2">Semi-engorged</strain>
        <tissue evidence="2">Salivary glands</tissue>
    </source>
</reference>